<evidence type="ECO:0000313" key="6">
    <source>
        <dbReference type="Proteomes" id="UP000051450"/>
    </source>
</evidence>
<accession>A0A0R1HI93</accession>
<dbReference type="Pfam" id="PF13377">
    <property type="entry name" value="Peripla_BP_3"/>
    <property type="match status" value="1"/>
</dbReference>
<dbReference type="PANTHER" id="PTHR30146:SF150">
    <property type="entry name" value="ARABINOSE METABOLISM TRANSCRIPTIONAL REPRESSOR"/>
    <property type="match status" value="1"/>
</dbReference>
<dbReference type="InterPro" id="IPR000524">
    <property type="entry name" value="Tscrpt_reg_HTH_GntR"/>
</dbReference>
<dbReference type="SMART" id="SM00345">
    <property type="entry name" value="HTH_GNTR"/>
    <property type="match status" value="1"/>
</dbReference>
<dbReference type="PANTHER" id="PTHR30146">
    <property type="entry name" value="LACI-RELATED TRANSCRIPTIONAL REPRESSOR"/>
    <property type="match status" value="1"/>
</dbReference>
<dbReference type="AlphaFoldDB" id="A0A0R1HI93"/>
<dbReference type="PROSITE" id="PS50949">
    <property type="entry name" value="HTH_GNTR"/>
    <property type="match status" value="1"/>
</dbReference>
<dbReference type="GO" id="GO:0000976">
    <property type="term" value="F:transcription cis-regulatory region binding"/>
    <property type="evidence" value="ECO:0007669"/>
    <property type="project" value="TreeGrafter"/>
</dbReference>
<dbReference type="Gene3D" id="3.40.50.2300">
    <property type="match status" value="2"/>
</dbReference>
<comment type="caution">
    <text evidence="5">The sequence shown here is derived from an EMBL/GenBank/DDBJ whole genome shotgun (WGS) entry which is preliminary data.</text>
</comment>
<evidence type="ECO:0000256" key="2">
    <source>
        <dbReference type="ARBA" id="ARBA00023125"/>
    </source>
</evidence>
<reference evidence="5 6" key="1">
    <citation type="journal article" date="2015" name="Genome Announc.">
        <title>Expanding the biotechnology potential of lactobacilli through comparative genomics of 213 strains and associated genera.</title>
        <authorList>
            <person name="Sun Z."/>
            <person name="Harris H.M."/>
            <person name="McCann A."/>
            <person name="Guo C."/>
            <person name="Argimon S."/>
            <person name="Zhang W."/>
            <person name="Yang X."/>
            <person name="Jeffery I.B."/>
            <person name="Cooney J.C."/>
            <person name="Kagawa T.F."/>
            <person name="Liu W."/>
            <person name="Song Y."/>
            <person name="Salvetti E."/>
            <person name="Wrobel A."/>
            <person name="Rasinkangas P."/>
            <person name="Parkhill J."/>
            <person name="Rea M.C."/>
            <person name="O'Sullivan O."/>
            <person name="Ritari J."/>
            <person name="Douillard F.P."/>
            <person name="Paul Ross R."/>
            <person name="Yang R."/>
            <person name="Briner A.E."/>
            <person name="Felis G.E."/>
            <person name="de Vos W.M."/>
            <person name="Barrangou R."/>
            <person name="Klaenhammer T.R."/>
            <person name="Caufield P.W."/>
            <person name="Cui Y."/>
            <person name="Zhang H."/>
            <person name="O'Toole P.W."/>
        </authorList>
    </citation>
    <scope>NUCLEOTIDE SEQUENCE [LARGE SCALE GENOMIC DNA]</scope>
    <source>
        <strain evidence="5 6">DSM 15638</strain>
    </source>
</reference>
<proteinExistence type="predicted"/>
<keyword evidence="1" id="KW-0805">Transcription regulation</keyword>
<dbReference type="CDD" id="cd01541">
    <property type="entry name" value="PBP1_AraR"/>
    <property type="match status" value="1"/>
</dbReference>
<keyword evidence="2" id="KW-0238">DNA-binding</keyword>
<evidence type="ECO:0000313" key="5">
    <source>
        <dbReference type="EMBL" id="KRK46043.1"/>
    </source>
</evidence>
<dbReference type="EMBL" id="AZDI01000003">
    <property type="protein sequence ID" value="KRK46043.1"/>
    <property type="molecule type" value="Genomic_DNA"/>
</dbReference>
<dbReference type="PRINTS" id="PR00035">
    <property type="entry name" value="HTHGNTR"/>
</dbReference>
<evidence type="ECO:0000259" key="4">
    <source>
        <dbReference type="PROSITE" id="PS50949"/>
    </source>
</evidence>
<gene>
    <name evidence="5" type="ORF">FC66_GL001005</name>
</gene>
<name>A0A0R1HI93_9LACO</name>
<dbReference type="InterPro" id="IPR046335">
    <property type="entry name" value="LacI/GalR-like_sensor"/>
</dbReference>
<feature type="domain" description="HTH gntR-type" evidence="4">
    <location>
        <begin position="5"/>
        <end position="73"/>
    </location>
</feature>
<evidence type="ECO:0000256" key="1">
    <source>
        <dbReference type="ARBA" id="ARBA00023015"/>
    </source>
</evidence>
<keyword evidence="3" id="KW-0804">Transcription</keyword>
<dbReference type="Pfam" id="PF00392">
    <property type="entry name" value="GntR"/>
    <property type="match status" value="1"/>
</dbReference>
<keyword evidence="6" id="KW-1185">Reference proteome</keyword>
<dbReference type="Gene3D" id="1.10.10.10">
    <property type="entry name" value="Winged helix-like DNA-binding domain superfamily/Winged helix DNA-binding domain"/>
    <property type="match status" value="1"/>
</dbReference>
<dbReference type="PATRIC" id="fig|1423719.4.peg.1022"/>
<dbReference type="InterPro" id="IPR036388">
    <property type="entry name" value="WH-like_DNA-bd_sf"/>
</dbReference>
<dbReference type="InterPro" id="IPR033532">
    <property type="entry name" value="AraR_ligand_bind_dom"/>
</dbReference>
<dbReference type="InterPro" id="IPR028082">
    <property type="entry name" value="Peripla_BP_I"/>
</dbReference>
<dbReference type="InterPro" id="IPR036390">
    <property type="entry name" value="WH_DNA-bd_sf"/>
</dbReference>
<dbReference type="STRING" id="1423719.FC66_GL001005"/>
<dbReference type="Proteomes" id="UP000051450">
    <property type="component" value="Unassembled WGS sequence"/>
</dbReference>
<dbReference type="SUPFAM" id="SSF46785">
    <property type="entry name" value="Winged helix' DNA-binding domain"/>
    <property type="match status" value="1"/>
</dbReference>
<dbReference type="SUPFAM" id="SSF53822">
    <property type="entry name" value="Periplasmic binding protein-like I"/>
    <property type="match status" value="1"/>
</dbReference>
<protein>
    <submittedName>
        <fullName evidence="5">GntR family transcriptional regulator</fullName>
    </submittedName>
</protein>
<dbReference type="GO" id="GO:0003700">
    <property type="term" value="F:DNA-binding transcription factor activity"/>
    <property type="evidence" value="ECO:0007669"/>
    <property type="project" value="InterPro"/>
</dbReference>
<sequence length="365" mass="42137">MENMENKYEHVYREIKDKIIAGEFDINDKLMTESELMVAYSVSRYTIRRAIGDLESAGYVYRIQGGGIFVNDWHTGKKITQNNNKMIGVVTTHIADYIFPNIITGIDRVISEEGYTIILSNTLDTPDRERTSLLKMLEMDLSGLIIEPTQSALVNKNKDLYEKILELKIPTLFINAHYEDIDIPYLELNDFNGSELETEHLIKNGHEKILGVFKVDDKQGLLRMNGFVQAYMEHANSSYQSEILMYRSTDPLQNIYQKIEKILHRSDRPTAIVCYNDQLAIKLMDIVKSMDMEIPEDVSIVGFDDYQLSKYMSPKLTTIRHPKEKMGRQAAKMLLEMIRGKNTKIQSVVYEAKLVSRESVKNRNK</sequence>
<evidence type="ECO:0000256" key="3">
    <source>
        <dbReference type="ARBA" id="ARBA00023163"/>
    </source>
</evidence>
<organism evidence="5 6">
    <name type="scientific">Dellaglioa algida DSM 15638</name>
    <dbReference type="NCBI Taxonomy" id="1423719"/>
    <lineage>
        <taxon>Bacteria</taxon>
        <taxon>Bacillati</taxon>
        <taxon>Bacillota</taxon>
        <taxon>Bacilli</taxon>
        <taxon>Lactobacillales</taxon>
        <taxon>Lactobacillaceae</taxon>
        <taxon>Dellaglioa</taxon>
    </lineage>
</organism>
<dbReference type="CDD" id="cd07377">
    <property type="entry name" value="WHTH_GntR"/>
    <property type="match status" value="1"/>
</dbReference>